<dbReference type="Pfam" id="PF01855">
    <property type="entry name" value="POR_N"/>
    <property type="match status" value="1"/>
</dbReference>
<evidence type="ECO:0000256" key="1">
    <source>
        <dbReference type="ARBA" id="ARBA00023002"/>
    </source>
</evidence>
<evidence type="ECO:0000313" key="5">
    <source>
        <dbReference type="Proteomes" id="UP001228905"/>
    </source>
</evidence>
<dbReference type="InterPro" id="IPR022367">
    <property type="entry name" value="2-oxoacid/accept_OxRdtase_asu"/>
</dbReference>
<dbReference type="EC" id="1.2.7.3" evidence="4"/>
<feature type="domain" description="Pyruvate/ketoisovalerate oxidoreductase catalytic" evidence="2">
    <location>
        <begin position="20"/>
        <end position="185"/>
    </location>
</feature>
<dbReference type="PANTHER" id="PTHR32154">
    <property type="entry name" value="PYRUVATE-FLAVODOXIN OXIDOREDUCTASE-RELATED"/>
    <property type="match status" value="1"/>
</dbReference>
<dbReference type="InterPro" id="IPR019752">
    <property type="entry name" value="Pyrv/ketoisovalerate_OxRed_cat"/>
</dbReference>
<gene>
    <name evidence="4" type="ORF">QO010_001177</name>
</gene>
<dbReference type="Proteomes" id="UP001228905">
    <property type="component" value="Unassembled WGS sequence"/>
</dbReference>
<keyword evidence="5" id="KW-1185">Reference proteome</keyword>
<comment type="caution">
    <text evidence="4">The sequence shown here is derived from an EMBL/GenBank/DDBJ whole genome shotgun (WGS) entry which is preliminary data.</text>
</comment>
<dbReference type="Gene3D" id="3.40.920.10">
    <property type="entry name" value="Pyruvate-ferredoxin oxidoreductase, PFOR, domain III"/>
    <property type="match status" value="1"/>
</dbReference>
<dbReference type="SUPFAM" id="SSF53323">
    <property type="entry name" value="Pyruvate-ferredoxin oxidoreductase, PFOR, domain III"/>
    <property type="match status" value="1"/>
</dbReference>
<evidence type="ECO:0000259" key="3">
    <source>
        <dbReference type="Pfam" id="PF01855"/>
    </source>
</evidence>
<name>A0ABU0IN16_9CAUL</name>
<sequence>MSKPLASVNDFVVKFANVNGSGSASANGLFVKSILRSGVPVAARNIFPSNIQGLPTWYEVRICEAGHLGRRGGVDLMVAMNPQTWDRDVAEIEPGGYLFYDSTKPMPPSKFRADINVVGVPLTQISNTAYSDPRQRQLFKNIIYVGALAHILGIEVAVFETLLAEEFAKKPKLIPANIEALHLGVDYAKEHLKPLGLQVKRADRVGDRIFVDGNTAAGLGAVYGGATVCAWYPITPSTSLAEAFTSYCEQLRIDPETGKAKYAIVQAEDEIASIGIVVGAGWNGARAFTCTSGPGISLMQEFIGLSYFAEIPAVIFDVQRGGPSTGMPTRTQQSDILSAAYASHGDTKHVMLLPQDPGECFEFGSLAFDLADRLQTTIFVMLDLDMGMNEWLTAPFTWDDNRNLDRGKVMTAEMLEAGADFGRYLDVDGDGIPFRTYPGTHPDKGAYFTRGTSRDRYARYSEEGAVYVDNMERLVRKFEAAKSLVPAPVLRKAPKATRFGVLYFGSTGPAMHEALDALESRGLHLDALRVRGFPFSAEVFDFIHQHDLVFVVEQNRDAQLRTLLMSEGGIDPARLVKVLHYDGTPITARFISGEIAGLMGAPAQTGEMAK</sequence>
<dbReference type="InterPro" id="IPR050722">
    <property type="entry name" value="Pyruvate:ferred/Flavod_OxRd"/>
</dbReference>
<proteinExistence type="predicted"/>
<dbReference type="EC" id="1.2.7.11" evidence="4"/>
<dbReference type="NCBIfam" id="TIGR03710">
    <property type="entry name" value="OAFO_sf"/>
    <property type="match status" value="1"/>
</dbReference>
<accession>A0ABU0IN16</accession>
<dbReference type="SUPFAM" id="SSF52922">
    <property type="entry name" value="TK C-terminal domain-like"/>
    <property type="match status" value="1"/>
</dbReference>
<reference evidence="4 5" key="1">
    <citation type="submission" date="2023-07" db="EMBL/GenBank/DDBJ databases">
        <title>Genomic Encyclopedia of Type Strains, Phase IV (KMG-IV): sequencing the most valuable type-strain genomes for metagenomic binning, comparative biology and taxonomic classification.</title>
        <authorList>
            <person name="Goeker M."/>
        </authorList>
    </citation>
    <scope>NUCLEOTIDE SEQUENCE [LARGE SCALE GENOMIC DNA]</scope>
    <source>
        <strain evidence="4 5">DSM 18695</strain>
    </source>
</reference>
<dbReference type="Gene3D" id="3.40.50.920">
    <property type="match status" value="1"/>
</dbReference>
<dbReference type="PANTHER" id="PTHR32154:SF29">
    <property type="entry name" value="BLR6743 PROTEIN"/>
    <property type="match status" value="1"/>
</dbReference>
<feature type="domain" description="Pyruvate flavodoxin/ferredoxin oxidoreductase pyrimidine binding" evidence="3">
    <location>
        <begin position="220"/>
        <end position="389"/>
    </location>
</feature>
<dbReference type="RefSeq" id="WP_307347285.1">
    <property type="nucleotide sequence ID" value="NZ_JAUSVS010000002.1"/>
</dbReference>
<dbReference type="InterPro" id="IPR009014">
    <property type="entry name" value="Transketo_C/PFOR_II"/>
</dbReference>
<dbReference type="GO" id="GO:0047553">
    <property type="term" value="F:2-oxoglutarate synthase activity"/>
    <property type="evidence" value="ECO:0007669"/>
    <property type="project" value="UniProtKB-EC"/>
</dbReference>
<dbReference type="InterPro" id="IPR002880">
    <property type="entry name" value="Pyrv_Fd/Flavodoxin_OxRdtase_N"/>
</dbReference>
<evidence type="ECO:0000313" key="4">
    <source>
        <dbReference type="EMBL" id="MDQ0463406.1"/>
    </source>
</evidence>
<organism evidence="4 5">
    <name type="scientific">Caulobacter ginsengisoli</name>
    <dbReference type="NCBI Taxonomy" id="400775"/>
    <lineage>
        <taxon>Bacteria</taxon>
        <taxon>Pseudomonadati</taxon>
        <taxon>Pseudomonadota</taxon>
        <taxon>Alphaproteobacteria</taxon>
        <taxon>Caulobacterales</taxon>
        <taxon>Caulobacteraceae</taxon>
        <taxon>Caulobacter</taxon>
    </lineage>
</organism>
<dbReference type="InterPro" id="IPR029061">
    <property type="entry name" value="THDP-binding"/>
</dbReference>
<dbReference type="Pfam" id="PF01558">
    <property type="entry name" value="POR"/>
    <property type="match status" value="1"/>
</dbReference>
<dbReference type="SUPFAM" id="SSF52518">
    <property type="entry name" value="Thiamin diphosphate-binding fold (THDP-binding)"/>
    <property type="match status" value="1"/>
</dbReference>
<protein>
    <submittedName>
        <fullName evidence="4">2-oxoglutarate ferredoxin oxidoreductase subunit alpha</fullName>
        <ecNumber evidence="4">1.2.7.11</ecNumber>
        <ecNumber evidence="4">1.2.7.3</ecNumber>
    </submittedName>
</protein>
<evidence type="ECO:0000259" key="2">
    <source>
        <dbReference type="Pfam" id="PF01558"/>
    </source>
</evidence>
<dbReference type="EMBL" id="JAUSVS010000002">
    <property type="protein sequence ID" value="MDQ0463406.1"/>
    <property type="molecule type" value="Genomic_DNA"/>
</dbReference>
<dbReference type="CDD" id="cd07034">
    <property type="entry name" value="TPP_PYR_PFOR_IOR-alpha_like"/>
    <property type="match status" value="1"/>
</dbReference>
<dbReference type="Gene3D" id="3.40.50.970">
    <property type="match status" value="1"/>
</dbReference>
<dbReference type="InterPro" id="IPR002869">
    <property type="entry name" value="Pyrv_flavodox_OxRed_cen"/>
</dbReference>
<keyword evidence="1 4" id="KW-0560">Oxidoreductase</keyword>